<evidence type="ECO:0000256" key="6">
    <source>
        <dbReference type="ARBA" id="ARBA00022989"/>
    </source>
</evidence>
<protein>
    <recommendedName>
        <fullName evidence="10">Transport system permease protein</fullName>
    </recommendedName>
</protein>
<dbReference type="GO" id="GO:0005886">
    <property type="term" value="C:plasma membrane"/>
    <property type="evidence" value="ECO:0007669"/>
    <property type="project" value="UniProtKB-SubCell"/>
</dbReference>
<evidence type="ECO:0000256" key="7">
    <source>
        <dbReference type="ARBA" id="ARBA00023136"/>
    </source>
</evidence>
<dbReference type="Gene3D" id="1.10.3470.10">
    <property type="entry name" value="ABC transporter involved in vitamin B12 uptake, BtuC"/>
    <property type="match status" value="1"/>
</dbReference>
<dbReference type="Pfam" id="PF01032">
    <property type="entry name" value="FecCD"/>
    <property type="match status" value="1"/>
</dbReference>
<keyword evidence="3" id="KW-0813">Transport</keyword>
<feature type="transmembrane region" description="Helical" evidence="8">
    <location>
        <begin position="155"/>
        <end position="174"/>
    </location>
</feature>
<keyword evidence="5 8" id="KW-0812">Transmembrane</keyword>
<dbReference type="InterPro" id="IPR000522">
    <property type="entry name" value="ABC_transptr_permease_BtuC"/>
</dbReference>
<feature type="transmembrane region" description="Helical" evidence="8">
    <location>
        <begin position="345"/>
        <end position="363"/>
    </location>
</feature>
<feature type="transmembrane region" description="Helical" evidence="8">
    <location>
        <begin position="77"/>
        <end position="97"/>
    </location>
</feature>
<organism evidence="9">
    <name type="scientific">uncultured Desulfovibrio sp</name>
    <dbReference type="NCBI Taxonomy" id="167968"/>
    <lineage>
        <taxon>Bacteria</taxon>
        <taxon>Pseudomonadati</taxon>
        <taxon>Thermodesulfobacteriota</taxon>
        <taxon>Desulfovibrionia</taxon>
        <taxon>Desulfovibrionales</taxon>
        <taxon>Desulfovibrionaceae</taxon>
        <taxon>Desulfovibrio</taxon>
        <taxon>environmental samples</taxon>
    </lineage>
</organism>
<feature type="transmembrane region" description="Helical" evidence="8">
    <location>
        <begin position="313"/>
        <end position="333"/>
    </location>
</feature>
<feature type="transmembrane region" description="Helical" evidence="8">
    <location>
        <begin position="21"/>
        <end position="42"/>
    </location>
</feature>
<reference evidence="9" key="1">
    <citation type="submission" date="2016-04" db="EMBL/GenBank/DDBJ databases">
        <authorList>
            <person name="Evans L.H."/>
            <person name="Alamgir A."/>
            <person name="Owens N."/>
            <person name="Weber N.D."/>
            <person name="Virtaneva K."/>
            <person name="Barbian K."/>
            <person name="Babar A."/>
            <person name="Rosenke K."/>
        </authorList>
    </citation>
    <scope>NUCLEOTIDE SEQUENCE</scope>
    <source>
        <strain evidence="9">92-2</strain>
    </source>
</reference>
<dbReference type="PANTHER" id="PTHR30472">
    <property type="entry name" value="FERRIC ENTEROBACTIN TRANSPORT SYSTEM PERMEASE PROTEIN"/>
    <property type="match status" value="1"/>
</dbReference>
<keyword evidence="6 8" id="KW-1133">Transmembrane helix</keyword>
<evidence type="ECO:0000256" key="5">
    <source>
        <dbReference type="ARBA" id="ARBA00022692"/>
    </source>
</evidence>
<dbReference type="RefSeq" id="WP_227119206.1">
    <property type="nucleotide sequence ID" value="NZ_LT598928.1"/>
</dbReference>
<keyword evidence="7 8" id="KW-0472">Membrane</keyword>
<dbReference type="SUPFAM" id="SSF81345">
    <property type="entry name" value="ABC transporter involved in vitamin B12 uptake, BtuC"/>
    <property type="match status" value="1"/>
</dbReference>
<evidence type="ECO:0000256" key="2">
    <source>
        <dbReference type="ARBA" id="ARBA00007935"/>
    </source>
</evidence>
<proteinExistence type="inferred from homology"/>
<dbReference type="PANTHER" id="PTHR30472:SF25">
    <property type="entry name" value="ABC TRANSPORTER PERMEASE PROTEIN MJ0876-RELATED"/>
    <property type="match status" value="1"/>
</dbReference>
<evidence type="ECO:0000256" key="4">
    <source>
        <dbReference type="ARBA" id="ARBA00022475"/>
    </source>
</evidence>
<evidence type="ECO:0000256" key="8">
    <source>
        <dbReference type="SAM" id="Phobius"/>
    </source>
</evidence>
<sequence length="366" mass="36860">MTRTTASSHSSFPQTRRLWPVFTGLVVVWLVSLPLACLPGPVPLSTQSVFRALAALAGFASAPDDPALTGVVVSIRLARVCLAALCGGALAMAGAALQGVLRNPLADPFTLGISAGAACGASMAIALGGPLVAMLGSIPWLGGVPGLAGFSHAGLVAPAALIGALAALGCALWLGRGDGAFSRESIILAGIAVAAFLGALVALVKALNEESVTSIVFWIMGSFQGRGWSSLPLLLATLVPGLLATAFGWRALDVLSLGDEQAAQTGLDVGRARLWLLAGASCMTAGCVAVAGVIGFVGLVVPHVLRLLLGWGHGPLLTAAFFGGGVLLVWADVLARCVLSGGQELPVGVVTALLGGPFFALLVRRR</sequence>
<evidence type="ECO:0000313" key="9">
    <source>
        <dbReference type="EMBL" id="SBW07520.1"/>
    </source>
</evidence>
<dbReference type="GO" id="GO:0022857">
    <property type="term" value="F:transmembrane transporter activity"/>
    <property type="evidence" value="ECO:0007669"/>
    <property type="project" value="InterPro"/>
</dbReference>
<feature type="transmembrane region" description="Helical" evidence="8">
    <location>
        <begin position="227"/>
        <end position="249"/>
    </location>
</feature>
<name>A0A212K738_9BACT</name>
<evidence type="ECO:0008006" key="10">
    <source>
        <dbReference type="Google" id="ProtNLM"/>
    </source>
</evidence>
<dbReference type="EMBL" id="FLUP01000001">
    <property type="protein sequence ID" value="SBW07520.1"/>
    <property type="molecule type" value="Genomic_DNA"/>
</dbReference>
<gene>
    <name evidence="9" type="ORF">KM92DES2_12345</name>
</gene>
<dbReference type="InterPro" id="IPR037294">
    <property type="entry name" value="ABC_BtuC-like"/>
</dbReference>
<feature type="transmembrane region" description="Helical" evidence="8">
    <location>
        <begin position="186"/>
        <end position="207"/>
    </location>
</feature>
<dbReference type="AlphaFoldDB" id="A0A212K738"/>
<evidence type="ECO:0000256" key="1">
    <source>
        <dbReference type="ARBA" id="ARBA00004651"/>
    </source>
</evidence>
<dbReference type="GO" id="GO:0033214">
    <property type="term" value="P:siderophore-iron import into cell"/>
    <property type="evidence" value="ECO:0007669"/>
    <property type="project" value="TreeGrafter"/>
</dbReference>
<feature type="transmembrane region" description="Helical" evidence="8">
    <location>
        <begin position="274"/>
        <end position="301"/>
    </location>
</feature>
<keyword evidence="4" id="KW-1003">Cell membrane</keyword>
<dbReference type="CDD" id="cd06550">
    <property type="entry name" value="TM_ABC_iron-siderophores_like"/>
    <property type="match status" value="1"/>
</dbReference>
<evidence type="ECO:0000256" key="3">
    <source>
        <dbReference type="ARBA" id="ARBA00022448"/>
    </source>
</evidence>
<feature type="transmembrane region" description="Helical" evidence="8">
    <location>
        <begin position="109"/>
        <end position="135"/>
    </location>
</feature>
<comment type="similarity">
    <text evidence="2">Belongs to the binding-protein-dependent transport system permease family. FecCD subfamily.</text>
</comment>
<comment type="subcellular location">
    <subcellularLocation>
        <location evidence="1">Cell membrane</location>
        <topology evidence="1">Multi-pass membrane protein</topology>
    </subcellularLocation>
</comment>
<accession>A0A212K738</accession>